<reference evidence="5" key="1">
    <citation type="journal article" date="2019" name="Int. J. Syst. Evol. Microbiol.">
        <title>The Global Catalogue of Microorganisms (GCM) 10K type strain sequencing project: providing services to taxonomists for standard genome sequencing and annotation.</title>
        <authorList>
            <consortium name="The Broad Institute Genomics Platform"/>
            <consortium name="The Broad Institute Genome Sequencing Center for Infectious Disease"/>
            <person name="Wu L."/>
            <person name="Ma J."/>
        </authorList>
    </citation>
    <scope>NUCLEOTIDE SEQUENCE [LARGE SCALE GENOMIC DNA]</scope>
    <source>
        <strain evidence="5">JCM 11496</strain>
    </source>
</reference>
<dbReference type="PANTHER" id="PTHR42796:SF4">
    <property type="entry name" value="FUMARYLACETOACETATE HYDROLASE DOMAIN-CONTAINING PROTEIN 2A"/>
    <property type="match status" value="1"/>
</dbReference>
<evidence type="ECO:0000313" key="4">
    <source>
        <dbReference type="EMBL" id="MFD1846008.1"/>
    </source>
</evidence>
<evidence type="ECO:0000259" key="3">
    <source>
        <dbReference type="Pfam" id="PF01557"/>
    </source>
</evidence>
<accession>A0ABW4Q5F1</accession>
<evidence type="ECO:0000256" key="1">
    <source>
        <dbReference type="ARBA" id="ARBA00010211"/>
    </source>
</evidence>
<feature type="domain" description="Fumarylacetoacetase-like C-terminal" evidence="3">
    <location>
        <begin position="80"/>
        <end position="280"/>
    </location>
</feature>
<evidence type="ECO:0000256" key="2">
    <source>
        <dbReference type="ARBA" id="ARBA00022723"/>
    </source>
</evidence>
<keyword evidence="5" id="KW-1185">Reference proteome</keyword>
<evidence type="ECO:0000313" key="5">
    <source>
        <dbReference type="Proteomes" id="UP001597307"/>
    </source>
</evidence>
<sequence length="299" mass="31827">MHLASVRECGHELAAVIHPVRGVALVRDLIPGFTGDLLELLATDSLGKLESFAESADTAVFRDRDSVTFGAPYRHPRMLWGIGLNYVEHASDLSEGVPDEPASFIKGDHTIIGPGENITIPHQSVRTTAEAELGLVIGSYCRDVEPEDALSYVAGVVTLLDQTAEDILEKNPRFLTRSKNFPGFFSFGPEIVPLAEVADDSGSLAAVEVSTVINGEVHRSNVVGNMRYSPEYLVSFHSKVMPLYPGDIISTGTPGAVHIRAGDVAECRIPGVGVLSNPVVDQEAASVQGAPQEGSGVSE</sequence>
<organism evidence="4 5">
    <name type="scientific">Arthrobacter flavus</name>
    <dbReference type="NCBI Taxonomy" id="95172"/>
    <lineage>
        <taxon>Bacteria</taxon>
        <taxon>Bacillati</taxon>
        <taxon>Actinomycetota</taxon>
        <taxon>Actinomycetes</taxon>
        <taxon>Micrococcales</taxon>
        <taxon>Micrococcaceae</taxon>
        <taxon>Arthrobacter</taxon>
    </lineage>
</organism>
<proteinExistence type="inferred from homology"/>
<keyword evidence="2" id="KW-0479">Metal-binding</keyword>
<dbReference type="EMBL" id="JBHUGA010000011">
    <property type="protein sequence ID" value="MFD1846008.1"/>
    <property type="molecule type" value="Genomic_DNA"/>
</dbReference>
<dbReference type="InterPro" id="IPR051121">
    <property type="entry name" value="FAH"/>
</dbReference>
<gene>
    <name evidence="4" type="ORF">ACFSFX_05295</name>
</gene>
<dbReference type="GO" id="GO:0016787">
    <property type="term" value="F:hydrolase activity"/>
    <property type="evidence" value="ECO:0007669"/>
    <property type="project" value="UniProtKB-KW"/>
</dbReference>
<comment type="caution">
    <text evidence="4">The sequence shown here is derived from an EMBL/GenBank/DDBJ whole genome shotgun (WGS) entry which is preliminary data.</text>
</comment>
<dbReference type="SUPFAM" id="SSF56529">
    <property type="entry name" value="FAH"/>
    <property type="match status" value="1"/>
</dbReference>
<dbReference type="Proteomes" id="UP001597307">
    <property type="component" value="Unassembled WGS sequence"/>
</dbReference>
<dbReference type="RefSeq" id="WP_343880346.1">
    <property type="nucleotide sequence ID" value="NZ_BAAAIJ010000047.1"/>
</dbReference>
<dbReference type="Pfam" id="PF01557">
    <property type="entry name" value="FAA_hydrolase"/>
    <property type="match status" value="1"/>
</dbReference>
<protein>
    <submittedName>
        <fullName evidence="4">Fumarylacetoacetate hydrolase family protein</fullName>
    </submittedName>
</protein>
<name>A0ABW4Q5F1_9MICC</name>
<dbReference type="Gene3D" id="3.90.850.10">
    <property type="entry name" value="Fumarylacetoacetase-like, C-terminal domain"/>
    <property type="match status" value="1"/>
</dbReference>
<dbReference type="InterPro" id="IPR011234">
    <property type="entry name" value="Fumarylacetoacetase-like_C"/>
</dbReference>
<comment type="similarity">
    <text evidence="1">Belongs to the FAH family.</text>
</comment>
<dbReference type="PANTHER" id="PTHR42796">
    <property type="entry name" value="FUMARYLACETOACETATE HYDROLASE DOMAIN-CONTAINING PROTEIN 2A-RELATED"/>
    <property type="match status" value="1"/>
</dbReference>
<dbReference type="InterPro" id="IPR036663">
    <property type="entry name" value="Fumarylacetoacetase_C_sf"/>
</dbReference>
<keyword evidence="4" id="KW-0378">Hydrolase</keyword>